<feature type="compositionally biased region" description="Basic and acidic residues" evidence="1">
    <location>
        <begin position="59"/>
        <end position="71"/>
    </location>
</feature>
<geneLocation type="plasmid" evidence="2 3">
    <name>pILYOP01</name>
</geneLocation>
<organism evidence="2 3">
    <name type="scientific">Ilyobacter polytropus (strain ATCC 51220 / DSM 2926 / LMG 16218 / CuHBu1)</name>
    <dbReference type="NCBI Taxonomy" id="572544"/>
    <lineage>
        <taxon>Bacteria</taxon>
        <taxon>Fusobacteriati</taxon>
        <taxon>Fusobacteriota</taxon>
        <taxon>Fusobacteriia</taxon>
        <taxon>Fusobacteriales</taxon>
        <taxon>Fusobacteriaceae</taxon>
        <taxon>Ilyobacter</taxon>
    </lineage>
</organism>
<evidence type="ECO:0000256" key="1">
    <source>
        <dbReference type="SAM" id="MobiDB-lite"/>
    </source>
</evidence>
<dbReference type="KEGG" id="ipo:Ilyop_2624"/>
<protein>
    <recommendedName>
        <fullName evidence="4">Ada DNA repair metal-binding domain-containing protein</fullName>
    </recommendedName>
</protein>
<name>E3HCC1_ILYPC</name>
<keyword evidence="2" id="KW-0614">Plasmid</keyword>
<dbReference type="OrthoDB" id="9783680at2"/>
<evidence type="ECO:0000313" key="3">
    <source>
        <dbReference type="Proteomes" id="UP000006875"/>
    </source>
</evidence>
<feature type="region of interest" description="Disordered" evidence="1">
    <location>
        <begin position="44"/>
        <end position="71"/>
    </location>
</feature>
<accession>E3HCC1</accession>
<reference evidence="2 3" key="1">
    <citation type="journal article" date="2010" name="Stand. Genomic Sci.">
        <title>Complete genome sequence of Ilyobacter polytropus type strain (CuHbu1).</title>
        <authorList>
            <person name="Sikorski J."/>
            <person name="Chertkov O."/>
            <person name="Lapidus A."/>
            <person name="Nolan M."/>
            <person name="Lucas S."/>
            <person name="Del Rio T.G."/>
            <person name="Tice H."/>
            <person name="Cheng J.F."/>
            <person name="Tapia R."/>
            <person name="Han C."/>
            <person name="Goodwin L."/>
            <person name="Pitluck S."/>
            <person name="Liolios K."/>
            <person name="Ivanova N."/>
            <person name="Mavromatis K."/>
            <person name="Mikhailova N."/>
            <person name="Pati A."/>
            <person name="Chen A."/>
            <person name="Palaniappan K."/>
            <person name="Land M."/>
            <person name="Hauser L."/>
            <person name="Chang Y.J."/>
            <person name="Jeffries C.D."/>
            <person name="Brambilla E."/>
            <person name="Yasawong M."/>
            <person name="Rohde M."/>
            <person name="Pukall R."/>
            <person name="Spring S."/>
            <person name="Goker M."/>
            <person name="Woyke T."/>
            <person name="Bristow J."/>
            <person name="Eisen J.A."/>
            <person name="Markowitz V."/>
            <person name="Hugenholtz P."/>
            <person name="Kyrpides N.C."/>
            <person name="Klenk H.P."/>
        </authorList>
    </citation>
    <scope>NUCLEOTIDE SEQUENCE [LARGE SCALE GENOMIC DNA]</scope>
    <source>
        <strain evidence="3">ATCC 51220 / DSM 2926 / LMG 16218 / CuHBu1</strain>
        <plasmid evidence="3">pILYOP01</plasmid>
    </source>
</reference>
<keyword evidence="3" id="KW-1185">Reference proteome</keyword>
<dbReference type="RefSeq" id="WP_013389039.1">
    <property type="nucleotide sequence ID" value="NC_014633.1"/>
</dbReference>
<dbReference type="HOGENOM" id="CLU_1956641_0_0_0"/>
<dbReference type="EMBL" id="CP002282">
    <property type="protein sequence ID" value="ADO84381.1"/>
    <property type="molecule type" value="Genomic_DNA"/>
</dbReference>
<dbReference type="AlphaFoldDB" id="E3HCC1"/>
<proteinExistence type="predicted"/>
<evidence type="ECO:0008006" key="4">
    <source>
        <dbReference type="Google" id="ProtNLM"/>
    </source>
</evidence>
<gene>
    <name evidence="2" type="ordered locus">Ilyop_2624</name>
</gene>
<evidence type="ECO:0000313" key="2">
    <source>
        <dbReference type="EMBL" id="ADO84381.1"/>
    </source>
</evidence>
<dbReference type="Proteomes" id="UP000006875">
    <property type="component" value="Plasmid pILYOP01"/>
</dbReference>
<sequence length="128" mass="14670">MEMFLLLAVAAVLISFFAFREGRNTIPDENKEYNTKYSALHRLSQDQDKNEMQLSQEAEEIKNNPSEEDHAEPFIAPEVKMVYMSHGSKKYHKKGCKFIREEENPISVSDAEAMGLTPCKVCKPNLEN</sequence>